<keyword evidence="6" id="KW-0539">Nucleus</keyword>
<feature type="compositionally biased region" description="Basic and acidic residues" evidence="10">
    <location>
        <begin position="880"/>
        <end position="890"/>
    </location>
</feature>
<dbReference type="InterPro" id="IPR013083">
    <property type="entry name" value="Znf_RING/FYVE/PHD"/>
</dbReference>
<feature type="region of interest" description="Disordered" evidence="10">
    <location>
        <begin position="508"/>
        <end position="700"/>
    </location>
</feature>
<evidence type="ECO:0000256" key="6">
    <source>
        <dbReference type="ARBA" id="ARBA00023242"/>
    </source>
</evidence>
<dbReference type="InterPro" id="IPR001965">
    <property type="entry name" value="Znf_PHD"/>
</dbReference>
<evidence type="ECO:0000256" key="3">
    <source>
        <dbReference type="ARBA" id="ARBA00022723"/>
    </source>
</evidence>
<dbReference type="Gene3D" id="3.30.40.10">
    <property type="entry name" value="Zinc/RING finger domain, C3HC4 (zinc finger)"/>
    <property type="match status" value="1"/>
</dbReference>
<dbReference type="InterPro" id="IPR011011">
    <property type="entry name" value="Znf_FYVE_PHD"/>
</dbReference>
<dbReference type="SUPFAM" id="SSF57903">
    <property type="entry name" value="FYVE/PHD zinc finger"/>
    <property type="match status" value="1"/>
</dbReference>
<keyword evidence="12" id="KW-0131">Cell cycle</keyword>
<feature type="region of interest" description="Disordered" evidence="10">
    <location>
        <begin position="721"/>
        <end position="750"/>
    </location>
</feature>
<dbReference type="InterPro" id="IPR019787">
    <property type="entry name" value="Znf_PHD-finger"/>
</dbReference>
<feature type="compositionally biased region" description="Acidic residues" evidence="10">
    <location>
        <begin position="891"/>
        <end position="901"/>
    </location>
</feature>
<dbReference type="GO" id="GO:0008270">
    <property type="term" value="F:zinc ion binding"/>
    <property type="evidence" value="ECO:0007669"/>
    <property type="project" value="UniProtKB-KW"/>
</dbReference>
<evidence type="ECO:0000259" key="11">
    <source>
        <dbReference type="PROSITE" id="PS50016"/>
    </source>
</evidence>
<feature type="compositionally biased region" description="Low complexity" evidence="10">
    <location>
        <begin position="279"/>
        <end position="291"/>
    </location>
</feature>
<dbReference type="InterPro" id="IPR024610">
    <property type="entry name" value="ING_N_histone-binding"/>
</dbReference>
<evidence type="ECO:0000256" key="7">
    <source>
        <dbReference type="PIRSR" id="PIRSR628651-50"/>
    </source>
</evidence>
<dbReference type="CDD" id="cd17017">
    <property type="entry name" value="ING_Yng1p"/>
    <property type="match status" value="1"/>
</dbReference>
<proteinExistence type="inferred from homology"/>
<feature type="site" description="Histone H3K4me3 binding" evidence="7">
    <location>
        <position position="921"/>
    </location>
</feature>
<feature type="binding site" evidence="8">
    <location>
        <position position="957"/>
    </location>
    <ligand>
        <name>Zn(2+)</name>
        <dbReference type="ChEBI" id="CHEBI:29105"/>
        <label>2</label>
    </ligand>
</feature>
<dbReference type="GO" id="GO:0004402">
    <property type="term" value="F:histone acetyltransferase activity"/>
    <property type="evidence" value="ECO:0007669"/>
    <property type="project" value="TreeGrafter"/>
</dbReference>
<evidence type="ECO:0000256" key="10">
    <source>
        <dbReference type="SAM" id="MobiDB-lite"/>
    </source>
</evidence>
<dbReference type="SMART" id="SM01408">
    <property type="entry name" value="ING"/>
    <property type="match status" value="1"/>
</dbReference>
<comment type="similarity">
    <text evidence="2">Belongs to the ING family.</text>
</comment>
<feature type="binding site" evidence="8">
    <location>
        <position position="924"/>
    </location>
    <ligand>
        <name>Zn(2+)</name>
        <dbReference type="ChEBI" id="CHEBI:29105"/>
        <label>2</label>
    </ligand>
</feature>
<feature type="site" description="Histone H3K4me3 binding" evidence="7">
    <location>
        <position position="925"/>
    </location>
</feature>
<dbReference type="PANTHER" id="PTHR10333:SF94">
    <property type="entry name" value="FINGER DOMAIN PROTEIN, PUTATIVE (AFU_ORTHOLOGUE AFUA_3G11940)-RELATED"/>
    <property type="match status" value="1"/>
</dbReference>
<keyword evidence="4 9" id="KW-0863">Zinc-finger</keyword>
<feature type="binding site" evidence="8">
    <location>
        <position position="936"/>
    </location>
    <ligand>
        <name>Zn(2+)</name>
        <dbReference type="ChEBI" id="CHEBI:29105"/>
        <label>1</label>
    </ligand>
</feature>
<feature type="region of interest" description="Disordered" evidence="10">
    <location>
        <begin position="777"/>
        <end position="901"/>
    </location>
</feature>
<dbReference type="InterPro" id="IPR028651">
    <property type="entry name" value="ING_fam"/>
</dbReference>
<reference evidence="12 13" key="1">
    <citation type="journal article" date="2014" name="BMC Genomics">
        <title>Comparative genomics of the major fungal agents of human and animal Sporotrichosis: Sporothrix schenckii and Sporothrix brasiliensis.</title>
        <authorList>
            <person name="Teixeira M.M."/>
            <person name="de Almeida L.G."/>
            <person name="Kubitschek-Barreira P."/>
            <person name="Alves F.L."/>
            <person name="Kioshima E.S."/>
            <person name="Abadio A.K."/>
            <person name="Fernandes L."/>
            <person name="Derengowski L.S."/>
            <person name="Ferreira K.S."/>
            <person name="Souza R.C."/>
            <person name="Ruiz J.C."/>
            <person name="de Andrade N.C."/>
            <person name="Paes H.C."/>
            <person name="Nicola A.M."/>
            <person name="Albuquerque P."/>
            <person name="Gerber A.L."/>
            <person name="Martins V.P."/>
            <person name="Peconick L.D."/>
            <person name="Neto A.V."/>
            <person name="Chaucanez C.B."/>
            <person name="Silva P.A."/>
            <person name="Cunha O.L."/>
            <person name="de Oliveira F.F."/>
            <person name="dos Santos T.C."/>
            <person name="Barros A.L."/>
            <person name="Soares M.A."/>
            <person name="de Oliveira L.M."/>
            <person name="Marini M.M."/>
            <person name="Villalobos-Duno H."/>
            <person name="Cunha M.M."/>
            <person name="de Hoog S."/>
            <person name="da Silveira J.F."/>
            <person name="Henrissat B."/>
            <person name="Nino-Vega G.A."/>
            <person name="Cisalpino P.S."/>
            <person name="Mora-Montes H.M."/>
            <person name="Almeida S.R."/>
            <person name="Stajich J.E."/>
            <person name="Lopes-Bezerra L.M."/>
            <person name="Vasconcelos A.T."/>
            <person name="Felipe M.S."/>
        </authorList>
    </citation>
    <scope>NUCLEOTIDE SEQUENCE [LARGE SCALE GENOMIC DNA]</scope>
    <source>
        <strain evidence="12 13">1099-18</strain>
    </source>
</reference>
<feature type="domain" description="PHD-type" evidence="11">
    <location>
        <begin position="908"/>
        <end position="960"/>
    </location>
</feature>
<keyword evidence="3 8" id="KW-0479">Metal-binding</keyword>
<feature type="compositionally biased region" description="Polar residues" evidence="10">
    <location>
        <begin position="562"/>
        <end position="573"/>
    </location>
</feature>
<feature type="binding site" evidence="8">
    <location>
        <position position="930"/>
    </location>
    <ligand>
        <name>Zn(2+)</name>
        <dbReference type="ChEBI" id="CHEBI:29105"/>
        <label>2</label>
    </ligand>
</feature>
<evidence type="ECO:0000256" key="8">
    <source>
        <dbReference type="PIRSR" id="PIRSR628651-51"/>
    </source>
</evidence>
<comment type="caution">
    <text evidence="12">The sequence shown here is derived from an EMBL/GenBank/DDBJ whole genome shotgun (WGS) entry which is preliminary data.</text>
</comment>
<organism evidence="12 13">
    <name type="scientific">Sporothrix schenckii 1099-18</name>
    <dbReference type="NCBI Taxonomy" id="1397361"/>
    <lineage>
        <taxon>Eukaryota</taxon>
        <taxon>Fungi</taxon>
        <taxon>Dikarya</taxon>
        <taxon>Ascomycota</taxon>
        <taxon>Pezizomycotina</taxon>
        <taxon>Sordariomycetes</taxon>
        <taxon>Sordariomycetidae</taxon>
        <taxon>Ophiostomatales</taxon>
        <taxon>Ophiostomataceae</taxon>
        <taxon>Sporothrix</taxon>
    </lineage>
</organism>
<sequence>MSVAIEAGLADGDGGVSPKHKMTPRPLRSSRVSPPPVTPAATTTPAGPAGTVAHEDSEEAAQSHEASAPEPFPPMTSPNMSRNRLNSFSLRTDPDAQATVTDFLDFTEYLPSDMTRSLTLIGKLDDAYIDASTNVHKLTDVWGQLPNTPAGNRPSATKLRAEISDNLNQGISARVYAHAEALRMAENVNRHYFRAKTILAKLRTMLENYPEAEQQQQAQLQQKQQQQQQQQQREQEQRQLQNQQSKPKKSNGQQRMRRQRVPRITVPGEVLAPYDLDYESYSGESDISSPSSDDESPPPTTMRRKSTPAAQSRLKGLKGAGAGGVGVGHGGSSSSFYPPKIPKVRVPRESRVPGQPYISTSSALARLKPPPENAVIGSADAPWLQLTAYELAKLRKRMKKNAQWSPSETMIARELKALGRNLDAFNQARKRAEAEGRVFEGVIPETPQELSASTADAALAGEDNQVEGQGIKLNDTKKSKSDLGQLAAREAEESTRRMMEAARAIFSPYPGATPDAAATGSGSLSARATTPAVTSATTRKRKREGPVDVADTVEGVDAGASETATPLPASQRQLQKRIKTETPVPIPQHTAGSAPPHDASNNNLATPAPQRGRLSMTPVHAPVLGQGNGGGAATSQDASANAPQSRQSTTMSSPLSSGASSQSVAGYGTTTTTTVPLKPPAETPIHPPMHKSTTPIHPPVRELRTREPMRKDLPLHQQHNGTVAGEEASEDLVVPPRASRSSSRALTPNAVNPTNALGIMGTVLPTTESPAASAMLTTAGPSTTMTRRASRGVSAAPPNVGANADGPGPSLAAERPRRASTAHNTPAPDGFRQTGGTSGGKRVKRPAPGVVSRTSSGGSAAVGQRKAAPRKKRGSNAHQQRRDSRGKSTDGDEVEVDDDGNVIDANEPRYCVCNRVSFGTMIQCDNVDNCKQEWFHLECVGLTAVPARTTKWYCPDCRVLLNIGEKGEVSARGVKM</sequence>
<feature type="compositionally biased region" description="Low complexity" evidence="10">
    <location>
        <begin position="39"/>
        <end position="52"/>
    </location>
</feature>
<comment type="subcellular location">
    <subcellularLocation>
        <location evidence="1">Nucleus</location>
    </subcellularLocation>
</comment>
<feature type="binding site" evidence="8">
    <location>
        <position position="911"/>
    </location>
    <ligand>
        <name>Zn(2+)</name>
        <dbReference type="ChEBI" id="CHEBI:29105"/>
        <label>1</label>
    </ligand>
</feature>
<feature type="site" description="Histone H3K4me3 binding" evidence="7">
    <location>
        <position position="934"/>
    </location>
</feature>
<feature type="region of interest" description="Disordered" evidence="10">
    <location>
        <begin position="1"/>
        <end position="87"/>
    </location>
</feature>
<dbReference type="AlphaFoldDB" id="A0A0F2MG88"/>
<feature type="region of interest" description="Disordered" evidence="10">
    <location>
        <begin position="461"/>
        <end position="489"/>
    </location>
</feature>
<evidence type="ECO:0000256" key="4">
    <source>
        <dbReference type="ARBA" id="ARBA00022771"/>
    </source>
</evidence>
<dbReference type="GO" id="GO:0005634">
    <property type="term" value="C:nucleus"/>
    <property type="evidence" value="ECO:0007669"/>
    <property type="project" value="UniProtKB-SubCell"/>
</dbReference>
<dbReference type="PANTHER" id="PTHR10333">
    <property type="entry name" value="INHIBITOR OF GROWTH PROTEIN"/>
    <property type="match status" value="1"/>
</dbReference>
<feature type="binding site" evidence="8">
    <location>
        <position position="913"/>
    </location>
    <ligand>
        <name>Zn(2+)</name>
        <dbReference type="ChEBI" id="CHEBI:29105"/>
        <label>1</label>
    </ligand>
</feature>
<feature type="compositionally biased region" description="Pro residues" evidence="10">
    <location>
        <begin position="677"/>
        <end position="687"/>
    </location>
</feature>
<feature type="compositionally biased region" description="Polar residues" evidence="10">
    <location>
        <begin position="520"/>
        <end position="537"/>
    </location>
</feature>
<evidence type="ECO:0000313" key="12">
    <source>
        <dbReference type="EMBL" id="KJR87870.1"/>
    </source>
</evidence>
<dbReference type="SMART" id="SM00249">
    <property type="entry name" value="PHD"/>
    <property type="match status" value="1"/>
</dbReference>
<name>A0A0F2MG88_SPOSC</name>
<feature type="region of interest" description="Disordered" evidence="10">
    <location>
        <begin position="217"/>
        <end position="324"/>
    </location>
</feature>
<feature type="compositionally biased region" description="Polar residues" evidence="10">
    <location>
        <begin position="633"/>
        <end position="644"/>
    </location>
</feature>
<keyword evidence="5 8" id="KW-0862">Zinc</keyword>
<feature type="compositionally biased region" description="Low complexity" evidence="10">
    <location>
        <begin position="645"/>
        <end position="674"/>
    </location>
</feature>
<dbReference type="Gene3D" id="6.10.140.1740">
    <property type="match status" value="1"/>
</dbReference>
<evidence type="ECO:0000256" key="2">
    <source>
        <dbReference type="ARBA" id="ARBA00010210"/>
    </source>
</evidence>
<dbReference type="KEGG" id="ssck:SPSK_06980"/>
<dbReference type="GO" id="GO:0000123">
    <property type="term" value="C:histone acetyltransferase complex"/>
    <property type="evidence" value="ECO:0007669"/>
    <property type="project" value="TreeGrafter"/>
</dbReference>
<dbReference type="EMBL" id="AXCR01000004">
    <property type="protein sequence ID" value="KJR87870.1"/>
    <property type="molecule type" value="Genomic_DNA"/>
</dbReference>
<feature type="compositionally biased region" description="Polar residues" evidence="10">
    <location>
        <begin position="77"/>
        <end position="87"/>
    </location>
</feature>
<keyword evidence="12" id="KW-0132">Cell division</keyword>
<accession>A0A0F2MG88</accession>
<evidence type="ECO:0000313" key="13">
    <source>
        <dbReference type="Proteomes" id="UP000033710"/>
    </source>
</evidence>
<dbReference type="GO" id="GO:0006355">
    <property type="term" value="P:regulation of DNA-templated transcription"/>
    <property type="evidence" value="ECO:0007669"/>
    <property type="project" value="TreeGrafter"/>
</dbReference>
<dbReference type="PROSITE" id="PS50016">
    <property type="entry name" value="ZF_PHD_2"/>
    <property type="match status" value="1"/>
</dbReference>
<feature type="compositionally biased region" description="Low complexity" evidence="10">
    <location>
        <begin position="217"/>
        <end position="244"/>
    </location>
</feature>
<evidence type="ECO:0000256" key="9">
    <source>
        <dbReference type="PROSITE-ProRule" id="PRU00146"/>
    </source>
</evidence>
<evidence type="ECO:0000256" key="1">
    <source>
        <dbReference type="ARBA" id="ARBA00004123"/>
    </source>
</evidence>
<protein>
    <submittedName>
        <fullName evidence="12">Cell division cycle protein 37</fullName>
    </submittedName>
</protein>
<dbReference type="OrthoDB" id="5411773at2759"/>
<dbReference type="GO" id="GO:0051301">
    <property type="term" value="P:cell division"/>
    <property type="evidence" value="ECO:0007669"/>
    <property type="project" value="UniProtKB-KW"/>
</dbReference>
<feature type="binding site" evidence="8">
    <location>
        <position position="954"/>
    </location>
    <ligand>
        <name>Zn(2+)</name>
        <dbReference type="ChEBI" id="CHEBI:29105"/>
        <label>2</label>
    </ligand>
</feature>
<gene>
    <name evidence="12" type="ORF">SPSK_06980</name>
</gene>
<feature type="binding site" evidence="8">
    <location>
        <position position="939"/>
    </location>
    <ligand>
        <name>Zn(2+)</name>
        <dbReference type="ChEBI" id="CHEBI:29105"/>
        <label>1</label>
    </ligand>
</feature>
<dbReference type="VEuPathDB" id="FungiDB:SPSK_06980"/>
<dbReference type="GeneID" id="27668927"/>
<reference evidence="12 13" key="2">
    <citation type="journal article" date="2015" name="Eukaryot. Cell">
        <title>Asexual propagation of a virulent clone complex in a human and feline outbreak of sporotrichosis.</title>
        <authorList>
            <person name="Teixeira Mde M."/>
            <person name="Rodrigues A.M."/>
            <person name="Tsui C.K."/>
            <person name="de Almeida L.G."/>
            <person name="Van Diepeningen A.D."/>
            <person name="van den Ende B.G."/>
            <person name="Fernandes G.F."/>
            <person name="Kano R."/>
            <person name="Hamelin R.C."/>
            <person name="Lopes-Bezerra L.M."/>
            <person name="Vasconcelos A.T."/>
            <person name="de Hoog S."/>
            <person name="de Camargo Z.P."/>
            <person name="Felipe M.S."/>
        </authorList>
    </citation>
    <scope>NUCLEOTIDE SEQUENCE [LARGE SCALE GENOMIC DNA]</scope>
    <source>
        <strain evidence="12 13">1099-18</strain>
    </source>
</reference>
<dbReference type="Proteomes" id="UP000033710">
    <property type="component" value="Unassembled WGS sequence"/>
</dbReference>
<feature type="site" description="Histone H3K4me3 binding" evidence="7">
    <location>
        <position position="910"/>
    </location>
</feature>
<feature type="compositionally biased region" description="Polar residues" evidence="10">
    <location>
        <begin position="777"/>
        <end position="787"/>
    </location>
</feature>
<dbReference type="CDD" id="cd15505">
    <property type="entry name" value="PHD_ING"/>
    <property type="match status" value="1"/>
</dbReference>
<dbReference type="RefSeq" id="XP_016590546.1">
    <property type="nucleotide sequence ID" value="XM_016733650.1"/>
</dbReference>
<evidence type="ECO:0000256" key="5">
    <source>
        <dbReference type="ARBA" id="ARBA00022833"/>
    </source>
</evidence>